<comment type="catalytic activity">
    <reaction evidence="8">
        <text>adenosine + H2O + H(+) = inosine + NH4(+)</text>
        <dbReference type="Rhea" id="RHEA:24408"/>
        <dbReference type="ChEBI" id="CHEBI:15377"/>
        <dbReference type="ChEBI" id="CHEBI:15378"/>
        <dbReference type="ChEBI" id="CHEBI:16335"/>
        <dbReference type="ChEBI" id="CHEBI:17596"/>
        <dbReference type="ChEBI" id="CHEBI:28938"/>
        <dbReference type="EC" id="3.5.4.4"/>
    </reaction>
    <physiologicalReaction direction="left-to-right" evidence="8">
        <dbReference type="Rhea" id="RHEA:24409"/>
    </physiologicalReaction>
</comment>
<dbReference type="InterPro" id="IPR038371">
    <property type="entry name" value="Cu_polyphenol_OxRdtase_sf"/>
</dbReference>
<dbReference type="STRING" id="1120995.SAMN02745245_00279"/>
<dbReference type="EMBL" id="FQXI01000001">
    <property type="protein sequence ID" value="SHG99703.1"/>
    <property type="molecule type" value="Genomic_DNA"/>
</dbReference>
<accession>A0A1M5PEM4</accession>
<evidence type="ECO:0000256" key="2">
    <source>
        <dbReference type="ARBA" id="ARBA00003215"/>
    </source>
</evidence>
<keyword evidence="7" id="KW-0862">Zinc</keyword>
<name>A0A1M5PEM4_9FIRM</name>
<comment type="function">
    <text evidence="2">Purine nucleoside enzyme that catalyzes the phosphorolysis of adenosine and inosine nucleosides, yielding D-ribose 1-phosphate and the respective free bases, adenine and hypoxanthine. Also catalyzes the phosphorolysis of S-methyl-5'-thioadenosine into adenine and S-methyl-5-thio-alpha-D-ribose 1-phosphate. Also has adenosine deaminase activity.</text>
</comment>
<dbReference type="GO" id="GO:0016787">
    <property type="term" value="F:hydrolase activity"/>
    <property type="evidence" value="ECO:0007669"/>
    <property type="project" value="UniProtKB-KW"/>
</dbReference>
<dbReference type="AlphaFoldDB" id="A0A1M5PEM4"/>
<evidence type="ECO:0000256" key="7">
    <source>
        <dbReference type="ARBA" id="ARBA00022833"/>
    </source>
</evidence>
<proteinExistence type="inferred from homology"/>
<dbReference type="NCBIfam" id="TIGR00726">
    <property type="entry name" value="peptidoglycan editing factor PgeF"/>
    <property type="match status" value="1"/>
</dbReference>
<dbReference type="GO" id="GO:0017061">
    <property type="term" value="F:S-methyl-5-thioadenosine phosphorylase activity"/>
    <property type="evidence" value="ECO:0007669"/>
    <property type="project" value="UniProtKB-EC"/>
</dbReference>
<dbReference type="Pfam" id="PF02578">
    <property type="entry name" value="Cu-oxidase_4"/>
    <property type="match status" value="1"/>
</dbReference>
<dbReference type="InterPro" id="IPR003730">
    <property type="entry name" value="Cu_polyphenol_OxRdtase"/>
</dbReference>
<dbReference type="Gene3D" id="3.60.140.10">
    <property type="entry name" value="CNF1/YfiH-like putative cysteine hydrolases"/>
    <property type="match status" value="1"/>
</dbReference>
<dbReference type="OrthoDB" id="4279at2"/>
<evidence type="ECO:0000256" key="3">
    <source>
        <dbReference type="ARBA" id="ARBA00007353"/>
    </source>
</evidence>
<dbReference type="CDD" id="cd16833">
    <property type="entry name" value="YfiH"/>
    <property type="match status" value="1"/>
</dbReference>
<comment type="catalytic activity">
    <reaction evidence="1">
        <text>inosine + phosphate = alpha-D-ribose 1-phosphate + hypoxanthine</text>
        <dbReference type="Rhea" id="RHEA:27646"/>
        <dbReference type="ChEBI" id="CHEBI:17368"/>
        <dbReference type="ChEBI" id="CHEBI:17596"/>
        <dbReference type="ChEBI" id="CHEBI:43474"/>
        <dbReference type="ChEBI" id="CHEBI:57720"/>
        <dbReference type="EC" id="2.4.2.1"/>
    </reaction>
    <physiologicalReaction direction="left-to-right" evidence="1">
        <dbReference type="Rhea" id="RHEA:27647"/>
    </physiologicalReaction>
</comment>
<evidence type="ECO:0000256" key="11">
    <source>
        <dbReference type="RuleBase" id="RU361274"/>
    </source>
</evidence>
<evidence type="ECO:0000256" key="10">
    <source>
        <dbReference type="ARBA" id="ARBA00049893"/>
    </source>
</evidence>
<dbReference type="PANTHER" id="PTHR30616:SF2">
    <property type="entry name" value="PURINE NUCLEOSIDE PHOSPHORYLASE LACC1"/>
    <property type="match status" value="1"/>
</dbReference>
<evidence type="ECO:0000313" key="12">
    <source>
        <dbReference type="EMBL" id="SHG99703.1"/>
    </source>
</evidence>
<comment type="similarity">
    <text evidence="3 11">Belongs to the purine nucleoside phosphorylase YfiH/LACC1 family.</text>
</comment>
<comment type="catalytic activity">
    <reaction evidence="10">
        <text>S-methyl-5'-thioadenosine + phosphate = 5-(methylsulfanyl)-alpha-D-ribose 1-phosphate + adenine</text>
        <dbReference type="Rhea" id="RHEA:11852"/>
        <dbReference type="ChEBI" id="CHEBI:16708"/>
        <dbReference type="ChEBI" id="CHEBI:17509"/>
        <dbReference type="ChEBI" id="CHEBI:43474"/>
        <dbReference type="ChEBI" id="CHEBI:58533"/>
        <dbReference type="EC" id="2.4.2.28"/>
    </reaction>
    <physiologicalReaction direction="left-to-right" evidence="10">
        <dbReference type="Rhea" id="RHEA:11853"/>
    </physiologicalReaction>
</comment>
<evidence type="ECO:0000256" key="6">
    <source>
        <dbReference type="ARBA" id="ARBA00022801"/>
    </source>
</evidence>
<evidence type="ECO:0000256" key="4">
    <source>
        <dbReference type="ARBA" id="ARBA00022679"/>
    </source>
</evidence>
<evidence type="ECO:0000256" key="9">
    <source>
        <dbReference type="ARBA" id="ARBA00048968"/>
    </source>
</evidence>
<keyword evidence="6" id="KW-0378">Hydrolase</keyword>
<dbReference type="PANTHER" id="PTHR30616">
    <property type="entry name" value="UNCHARACTERIZED PROTEIN YFIH"/>
    <property type="match status" value="1"/>
</dbReference>
<keyword evidence="5" id="KW-0479">Metal-binding</keyword>
<evidence type="ECO:0000256" key="5">
    <source>
        <dbReference type="ARBA" id="ARBA00022723"/>
    </source>
</evidence>
<evidence type="ECO:0000313" key="13">
    <source>
        <dbReference type="Proteomes" id="UP000184032"/>
    </source>
</evidence>
<protein>
    <recommendedName>
        <fullName evidence="11">Purine nucleoside phosphorylase</fullName>
    </recommendedName>
</protein>
<dbReference type="Proteomes" id="UP000184032">
    <property type="component" value="Unassembled WGS sequence"/>
</dbReference>
<reference evidence="12 13" key="1">
    <citation type="submission" date="2016-11" db="EMBL/GenBank/DDBJ databases">
        <authorList>
            <person name="Jaros S."/>
            <person name="Januszkiewicz K."/>
            <person name="Wedrychowicz H."/>
        </authorList>
    </citation>
    <scope>NUCLEOTIDE SEQUENCE [LARGE SCALE GENOMIC DNA]</scope>
    <source>
        <strain evidence="12 13">DSM 21120</strain>
    </source>
</reference>
<dbReference type="InterPro" id="IPR011324">
    <property type="entry name" value="Cytotoxic_necrot_fac-like_cat"/>
</dbReference>
<keyword evidence="4" id="KW-0808">Transferase</keyword>
<dbReference type="RefSeq" id="WP_073183043.1">
    <property type="nucleotide sequence ID" value="NZ_FQXI01000001.1"/>
</dbReference>
<organism evidence="12 13">
    <name type="scientific">Anaerosphaera aminiphila DSM 21120</name>
    <dbReference type="NCBI Taxonomy" id="1120995"/>
    <lineage>
        <taxon>Bacteria</taxon>
        <taxon>Bacillati</taxon>
        <taxon>Bacillota</taxon>
        <taxon>Tissierellia</taxon>
        <taxon>Tissierellales</taxon>
        <taxon>Peptoniphilaceae</taxon>
        <taxon>Anaerosphaera</taxon>
    </lineage>
</organism>
<dbReference type="GO" id="GO:0005507">
    <property type="term" value="F:copper ion binding"/>
    <property type="evidence" value="ECO:0007669"/>
    <property type="project" value="TreeGrafter"/>
</dbReference>
<evidence type="ECO:0000256" key="1">
    <source>
        <dbReference type="ARBA" id="ARBA00000553"/>
    </source>
</evidence>
<dbReference type="SUPFAM" id="SSF64438">
    <property type="entry name" value="CNF1/YfiH-like putative cysteine hydrolases"/>
    <property type="match status" value="1"/>
</dbReference>
<sequence length="239" mass="27157">MKSNLLESIGLQNSIATKKYNFKYKNNRDKIGSDMKNFLAESNLNPKIIFTAIQTHSNNVVDAKGGDDFIYGKIISNVDGLVTNDRDTALVIKFADCTPVVLYDPIKKVQASVHSGWRGTSTKISEIAIEKLISDYNSKREDMYAFIGPSIDFNLYEVGSDVYDEFKHFKNRDIFFKRESENKFKLNMKLANEVLLLQNGILKKHIEVSKENTYSNLNLHSARRDGINYGLNAIVTLIK</sequence>
<evidence type="ECO:0000256" key="8">
    <source>
        <dbReference type="ARBA" id="ARBA00047989"/>
    </source>
</evidence>
<gene>
    <name evidence="12" type="ORF">SAMN02745245_00279</name>
</gene>
<keyword evidence="13" id="KW-1185">Reference proteome</keyword>
<comment type="catalytic activity">
    <reaction evidence="9">
        <text>adenosine + phosphate = alpha-D-ribose 1-phosphate + adenine</text>
        <dbReference type="Rhea" id="RHEA:27642"/>
        <dbReference type="ChEBI" id="CHEBI:16335"/>
        <dbReference type="ChEBI" id="CHEBI:16708"/>
        <dbReference type="ChEBI" id="CHEBI:43474"/>
        <dbReference type="ChEBI" id="CHEBI:57720"/>
        <dbReference type="EC" id="2.4.2.1"/>
    </reaction>
    <physiologicalReaction direction="left-to-right" evidence="9">
        <dbReference type="Rhea" id="RHEA:27643"/>
    </physiologicalReaction>
</comment>